<dbReference type="Pfam" id="PF13305">
    <property type="entry name" value="TetR_C_33"/>
    <property type="match status" value="1"/>
</dbReference>
<dbReference type="SUPFAM" id="SSF46689">
    <property type="entry name" value="Homeodomain-like"/>
    <property type="match status" value="1"/>
</dbReference>
<evidence type="ECO:0000259" key="5">
    <source>
        <dbReference type="PROSITE" id="PS50977"/>
    </source>
</evidence>
<keyword evidence="7" id="KW-1185">Reference proteome</keyword>
<evidence type="ECO:0000313" key="6">
    <source>
        <dbReference type="EMBL" id="MEE1947054.1"/>
    </source>
</evidence>
<evidence type="ECO:0000256" key="3">
    <source>
        <dbReference type="ARBA" id="ARBA00023163"/>
    </source>
</evidence>
<protein>
    <submittedName>
        <fullName evidence="6">TetR/AcrR family transcriptional regulator</fullName>
    </submittedName>
</protein>
<dbReference type="SUPFAM" id="SSF48498">
    <property type="entry name" value="Tetracyclin repressor-like, C-terminal domain"/>
    <property type="match status" value="1"/>
</dbReference>
<evidence type="ECO:0000313" key="7">
    <source>
        <dbReference type="Proteomes" id="UP001336835"/>
    </source>
</evidence>
<keyword evidence="3" id="KW-0804">Transcription</keyword>
<keyword evidence="1" id="KW-0805">Transcription regulation</keyword>
<dbReference type="Pfam" id="PF00440">
    <property type="entry name" value="TetR_N"/>
    <property type="match status" value="1"/>
</dbReference>
<dbReference type="InterPro" id="IPR050109">
    <property type="entry name" value="HTH-type_TetR-like_transc_reg"/>
</dbReference>
<accession>A0ABU7IC70</accession>
<dbReference type="RefSeq" id="WP_330109340.1">
    <property type="nucleotide sequence ID" value="NZ_JAZDQT010000003.1"/>
</dbReference>
<proteinExistence type="predicted"/>
<dbReference type="Proteomes" id="UP001336835">
    <property type="component" value="Unassembled WGS sequence"/>
</dbReference>
<dbReference type="PANTHER" id="PTHR30055:SF234">
    <property type="entry name" value="HTH-TYPE TRANSCRIPTIONAL REGULATOR BETI"/>
    <property type="match status" value="1"/>
</dbReference>
<evidence type="ECO:0000256" key="4">
    <source>
        <dbReference type="PROSITE-ProRule" id="PRU00335"/>
    </source>
</evidence>
<feature type="domain" description="HTH tetR-type" evidence="5">
    <location>
        <begin position="12"/>
        <end position="72"/>
    </location>
</feature>
<dbReference type="InterPro" id="IPR009057">
    <property type="entry name" value="Homeodomain-like_sf"/>
</dbReference>
<dbReference type="PRINTS" id="PR00455">
    <property type="entry name" value="HTHTETR"/>
</dbReference>
<gene>
    <name evidence="6" type="ORF">VRU48_18155</name>
</gene>
<dbReference type="Gene3D" id="1.10.357.10">
    <property type="entry name" value="Tetracycline Repressor, domain 2"/>
    <property type="match status" value="1"/>
</dbReference>
<keyword evidence="2 4" id="KW-0238">DNA-binding</keyword>
<dbReference type="EMBL" id="JAZDQT010000003">
    <property type="protein sequence ID" value="MEE1947054.1"/>
    <property type="molecule type" value="Genomic_DNA"/>
</dbReference>
<feature type="DNA-binding region" description="H-T-H motif" evidence="4">
    <location>
        <begin position="35"/>
        <end position="54"/>
    </location>
</feature>
<name>A0ABU7IC70_9SPHI</name>
<dbReference type="InterPro" id="IPR036271">
    <property type="entry name" value="Tet_transcr_reg_TetR-rel_C_sf"/>
</dbReference>
<evidence type="ECO:0000256" key="1">
    <source>
        <dbReference type="ARBA" id="ARBA00023015"/>
    </source>
</evidence>
<sequence length="198" mass="22194">MAVTERRLKQREQQKESILEAARAIMLKEGWPAVSIRKIAELIGYSLPVVYNHFENKDAIMEDFIRHGFILLGDAALAAKAQSADPAQQLKLIAIAYYDFALSHREYYQIMFGLGVPNCDRAKEIAEIGRFGDIIISSLKQLQGGECSPQTTLKFHTFWSILHGLSSINMINLTAAPGELQQKVLQDAIQGFIMNINN</sequence>
<dbReference type="InterPro" id="IPR025996">
    <property type="entry name" value="MT1864/Rv1816-like_C"/>
</dbReference>
<reference evidence="6 7" key="1">
    <citation type="submission" date="2024-01" db="EMBL/GenBank/DDBJ databases">
        <title>Pedobacter sp. nov., isolated from fresh soil.</title>
        <authorList>
            <person name="Le N.T.T."/>
        </authorList>
    </citation>
    <scope>NUCLEOTIDE SEQUENCE [LARGE SCALE GENOMIC DNA]</scope>
    <source>
        <strain evidence="6 7">KR3-3</strain>
    </source>
</reference>
<organism evidence="6 7">
    <name type="scientific">Pedobacter albus</name>
    <dbReference type="NCBI Taxonomy" id="3113905"/>
    <lineage>
        <taxon>Bacteria</taxon>
        <taxon>Pseudomonadati</taxon>
        <taxon>Bacteroidota</taxon>
        <taxon>Sphingobacteriia</taxon>
        <taxon>Sphingobacteriales</taxon>
        <taxon>Sphingobacteriaceae</taxon>
        <taxon>Pedobacter</taxon>
    </lineage>
</organism>
<dbReference type="PROSITE" id="PS50977">
    <property type="entry name" value="HTH_TETR_2"/>
    <property type="match status" value="1"/>
</dbReference>
<evidence type="ECO:0000256" key="2">
    <source>
        <dbReference type="ARBA" id="ARBA00023125"/>
    </source>
</evidence>
<comment type="caution">
    <text evidence="6">The sequence shown here is derived from an EMBL/GenBank/DDBJ whole genome shotgun (WGS) entry which is preliminary data.</text>
</comment>
<dbReference type="InterPro" id="IPR001647">
    <property type="entry name" value="HTH_TetR"/>
</dbReference>
<dbReference type="PANTHER" id="PTHR30055">
    <property type="entry name" value="HTH-TYPE TRANSCRIPTIONAL REGULATOR RUTR"/>
    <property type="match status" value="1"/>
</dbReference>